<keyword evidence="3" id="KW-1185">Reference proteome</keyword>
<gene>
    <name evidence="2" type="ORF">Cch02nite_83320</name>
</gene>
<organism evidence="2 3">
    <name type="scientific">Catellatospora chokoriensis</name>
    <dbReference type="NCBI Taxonomy" id="310353"/>
    <lineage>
        <taxon>Bacteria</taxon>
        <taxon>Bacillati</taxon>
        <taxon>Actinomycetota</taxon>
        <taxon>Actinomycetes</taxon>
        <taxon>Micromonosporales</taxon>
        <taxon>Micromonosporaceae</taxon>
        <taxon>Catellatospora</taxon>
    </lineage>
</organism>
<sequence>MLKCSNAATARRRRQFHGVHPLVTLGRARHCGCAPRPPRGPEAERGGRRERAGRACAALDPIETNSAMFVVQLAARSGIGTAYENV</sequence>
<reference evidence="2 3" key="1">
    <citation type="submission" date="2021-01" db="EMBL/GenBank/DDBJ databases">
        <title>Whole genome shotgun sequence of Catellatospora chokoriensis NBRC 107358.</title>
        <authorList>
            <person name="Komaki H."/>
            <person name="Tamura T."/>
        </authorList>
    </citation>
    <scope>NUCLEOTIDE SEQUENCE [LARGE SCALE GENOMIC DNA]</scope>
    <source>
        <strain evidence="2 3">NBRC 107358</strain>
    </source>
</reference>
<proteinExistence type="predicted"/>
<evidence type="ECO:0000256" key="1">
    <source>
        <dbReference type="SAM" id="MobiDB-lite"/>
    </source>
</evidence>
<protein>
    <submittedName>
        <fullName evidence="2">Uncharacterized protein</fullName>
    </submittedName>
</protein>
<evidence type="ECO:0000313" key="2">
    <source>
        <dbReference type="EMBL" id="GIF94888.1"/>
    </source>
</evidence>
<dbReference type="Proteomes" id="UP000619293">
    <property type="component" value="Unassembled WGS sequence"/>
</dbReference>
<dbReference type="EMBL" id="BONG01000141">
    <property type="protein sequence ID" value="GIF94888.1"/>
    <property type="molecule type" value="Genomic_DNA"/>
</dbReference>
<feature type="region of interest" description="Disordered" evidence="1">
    <location>
        <begin position="33"/>
        <end position="52"/>
    </location>
</feature>
<accession>A0A8J3NWG9</accession>
<name>A0A8J3NWG9_9ACTN</name>
<evidence type="ECO:0000313" key="3">
    <source>
        <dbReference type="Proteomes" id="UP000619293"/>
    </source>
</evidence>
<dbReference type="AlphaFoldDB" id="A0A8J3NWG9"/>
<feature type="compositionally biased region" description="Basic and acidic residues" evidence="1">
    <location>
        <begin position="39"/>
        <end position="52"/>
    </location>
</feature>
<comment type="caution">
    <text evidence="2">The sequence shown here is derived from an EMBL/GenBank/DDBJ whole genome shotgun (WGS) entry which is preliminary data.</text>
</comment>